<evidence type="ECO:0000313" key="3">
    <source>
        <dbReference type="Proteomes" id="UP000236291"/>
    </source>
</evidence>
<protein>
    <submittedName>
        <fullName evidence="2">Uncharacterized protein</fullName>
    </submittedName>
</protein>
<comment type="caution">
    <text evidence="2">The sequence shown here is derived from an EMBL/GenBank/DDBJ whole genome shotgun (WGS) entry which is preliminary data.</text>
</comment>
<accession>A0A2K3LTA6</accession>
<reference evidence="2 3" key="1">
    <citation type="journal article" date="2014" name="Am. J. Bot.">
        <title>Genome assembly and annotation for red clover (Trifolium pratense; Fabaceae).</title>
        <authorList>
            <person name="Istvanek J."/>
            <person name="Jaros M."/>
            <person name="Krenek A."/>
            <person name="Repkova J."/>
        </authorList>
    </citation>
    <scope>NUCLEOTIDE SEQUENCE [LARGE SCALE GENOMIC DNA]</scope>
    <source>
        <strain evidence="3">cv. Tatra</strain>
        <tissue evidence="2">Young leaves</tissue>
    </source>
</reference>
<feature type="compositionally biased region" description="Polar residues" evidence="1">
    <location>
        <begin position="43"/>
        <end position="57"/>
    </location>
</feature>
<evidence type="ECO:0000256" key="1">
    <source>
        <dbReference type="SAM" id="MobiDB-lite"/>
    </source>
</evidence>
<dbReference type="Proteomes" id="UP000236291">
    <property type="component" value="Unassembled WGS sequence"/>
</dbReference>
<dbReference type="AlphaFoldDB" id="A0A2K3LTA6"/>
<evidence type="ECO:0000313" key="2">
    <source>
        <dbReference type="EMBL" id="PNX81774.1"/>
    </source>
</evidence>
<sequence>SLWFLEEGGLSSSEFGTSSDINWFQSPPKYSCGRSNRGPPYQVQRQSPLNQLTFEMT</sequence>
<dbReference type="EMBL" id="ASHM01040567">
    <property type="protein sequence ID" value="PNX81774.1"/>
    <property type="molecule type" value="Genomic_DNA"/>
</dbReference>
<feature type="non-terminal residue" evidence="2">
    <location>
        <position position="1"/>
    </location>
</feature>
<name>A0A2K3LTA6_TRIPR</name>
<reference evidence="2 3" key="2">
    <citation type="journal article" date="2017" name="Front. Plant Sci.">
        <title>Gene Classification and Mining of Molecular Markers Useful in Red Clover (Trifolium pratense) Breeding.</title>
        <authorList>
            <person name="Istvanek J."/>
            <person name="Dluhosova J."/>
            <person name="Dluhos P."/>
            <person name="Patkova L."/>
            <person name="Nedelnik J."/>
            <person name="Repkova J."/>
        </authorList>
    </citation>
    <scope>NUCLEOTIDE SEQUENCE [LARGE SCALE GENOMIC DNA]</scope>
    <source>
        <strain evidence="3">cv. Tatra</strain>
        <tissue evidence="2">Young leaves</tissue>
    </source>
</reference>
<organism evidence="2 3">
    <name type="scientific">Trifolium pratense</name>
    <name type="common">Red clover</name>
    <dbReference type="NCBI Taxonomy" id="57577"/>
    <lineage>
        <taxon>Eukaryota</taxon>
        <taxon>Viridiplantae</taxon>
        <taxon>Streptophyta</taxon>
        <taxon>Embryophyta</taxon>
        <taxon>Tracheophyta</taxon>
        <taxon>Spermatophyta</taxon>
        <taxon>Magnoliopsida</taxon>
        <taxon>eudicotyledons</taxon>
        <taxon>Gunneridae</taxon>
        <taxon>Pentapetalae</taxon>
        <taxon>rosids</taxon>
        <taxon>fabids</taxon>
        <taxon>Fabales</taxon>
        <taxon>Fabaceae</taxon>
        <taxon>Papilionoideae</taxon>
        <taxon>50 kb inversion clade</taxon>
        <taxon>NPAAA clade</taxon>
        <taxon>Hologalegina</taxon>
        <taxon>IRL clade</taxon>
        <taxon>Trifolieae</taxon>
        <taxon>Trifolium</taxon>
    </lineage>
</organism>
<feature type="region of interest" description="Disordered" evidence="1">
    <location>
        <begin position="32"/>
        <end position="57"/>
    </location>
</feature>
<gene>
    <name evidence="2" type="ORF">L195_g037799</name>
</gene>
<proteinExistence type="predicted"/>